<accession>A0ABU8RQE3</accession>
<dbReference type="Proteomes" id="UP001361239">
    <property type="component" value="Unassembled WGS sequence"/>
</dbReference>
<evidence type="ECO:0000313" key="1">
    <source>
        <dbReference type="EMBL" id="MEJ5975196.1"/>
    </source>
</evidence>
<evidence type="ECO:0000313" key="2">
    <source>
        <dbReference type="Proteomes" id="UP001361239"/>
    </source>
</evidence>
<protein>
    <recommendedName>
        <fullName evidence="3">Chorismate lyase</fullName>
    </recommendedName>
</protein>
<gene>
    <name evidence="1" type="ORF">WG901_00995</name>
</gene>
<dbReference type="Gene3D" id="3.40.1410.10">
    <property type="entry name" value="Chorismate lyase-like"/>
    <property type="match status" value="1"/>
</dbReference>
<dbReference type="SUPFAM" id="SSF64288">
    <property type="entry name" value="Chorismate lyase-like"/>
    <property type="match status" value="1"/>
</dbReference>
<proteinExistence type="predicted"/>
<comment type="caution">
    <text evidence="1">The sequence shown here is derived from an EMBL/GenBank/DDBJ whole genome shotgun (WGS) entry which is preliminary data.</text>
</comment>
<name>A0ABU8RQE3_9SPHN</name>
<dbReference type="InterPro" id="IPR028978">
    <property type="entry name" value="Chorismate_lyase_/UTRA_dom_sf"/>
</dbReference>
<keyword evidence="2" id="KW-1185">Reference proteome</keyword>
<dbReference type="EMBL" id="JBBHJZ010000001">
    <property type="protein sequence ID" value="MEJ5975196.1"/>
    <property type="molecule type" value="Genomic_DNA"/>
</dbReference>
<organism evidence="1 2">
    <name type="scientific">Novosphingobium anseongense</name>
    <dbReference type="NCBI Taxonomy" id="3133436"/>
    <lineage>
        <taxon>Bacteria</taxon>
        <taxon>Pseudomonadati</taxon>
        <taxon>Pseudomonadota</taxon>
        <taxon>Alphaproteobacteria</taxon>
        <taxon>Sphingomonadales</taxon>
        <taxon>Sphingomonadaceae</taxon>
        <taxon>Novosphingobium</taxon>
    </lineage>
</organism>
<sequence>MAFELILAQLALAGAAATGLAVLADFEAHLARYDSATEALQQWCQARQIGHGPIRARVVGAQSSDPPAKMRRILDLAGDERLGMRNVRLSCDDTVLSVAWNWYAPSRLTPEMNAALANSDVPFGKVAGALRFRRETIDVTSGPVENCTPDTISAHRALLRLPSGEPLAYLIECYTAANLAQH</sequence>
<dbReference type="RefSeq" id="WP_339585163.1">
    <property type="nucleotide sequence ID" value="NZ_JBBHJZ010000001.1"/>
</dbReference>
<evidence type="ECO:0008006" key="3">
    <source>
        <dbReference type="Google" id="ProtNLM"/>
    </source>
</evidence>
<reference evidence="1 2" key="1">
    <citation type="submission" date="2024-03" db="EMBL/GenBank/DDBJ databases">
        <authorList>
            <person name="Jo J.-H."/>
        </authorList>
    </citation>
    <scope>NUCLEOTIDE SEQUENCE [LARGE SCALE GENOMIC DNA]</scope>
    <source>
        <strain evidence="1 2">PS1R-30</strain>
    </source>
</reference>